<dbReference type="STRING" id="97359.A0A550CMR8"/>
<dbReference type="SUPFAM" id="SSF54495">
    <property type="entry name" value="UBC-like"/>
    <property type="match status" value="1"/>
</dbReference>
<dbReference type="EC" id="2.3.2.34" evidence="7"/>
<proteinExistence type="inferred from homology"/>
<dbReference type="PROSITE" id="PS00183">
    <property type="entry name" value="UBC_1"/>
    <property type="match status" value="1"/>
</dbReference>
<evidence type="ECO:0000256" key="5">
    <source>
        <dbReference type="ARBA" id="ARBA00022840"/>
    </source>
</evidence>
<dbReference type="CDD" id="cd23794">
    <property type="entry name" value="UBCc_UBE2F_UBE2M"/>
    <property type="match status" value="1"/>
</dbReference>
<dbReference type="Proteomes" id="UP000320762">
    <property type="component" value="Unassembled WGS sequence"/>
</dbReference>
<dbReference type="PROSITE" id="PS50127">
    <property type="entry name" value="UBC_2"/>
    <property type="match status" value="1"/>
</dbReference>
<evidence type="ECO:0000256" key="7">
    <source>
        <dbReference type="ARBA" id="ARBA00044047"/>
    </source>
</evidence>
<feature type="active site" description="Glycyl thioester intermediate" evidence="12">
    <location>
        <position position="105"/>
    </location>
</feature>
<comment type="similarity">
    <text evidence="13">Belongs to the ubiquitin-conjugating enzyme family.</text>
</comment>
<organism evidence="15 16">
    <name type="scientific">Schizophyllum amplum</name>
    <dbReference type="NCBI Taxonomy" id="97359"/>
    <lineage>
        <taxon>Eukaryota</taxon>
        <taxon>Fungi</taxon>
        <taxon>Dikarya</taxon>
        <taxon>Basidiomycota</taxon>
        <taxon>Agaricomycotina</taxon>
        <taxon>Agaricomycetes</taxon>
        <taxon>Agaricomycetidae</taxon>
        <taxon>Agaricales</taxon>
        <taxon>Schizophyllaceae</taxon>
        <taxon>Schizophyllum</taxon>
    </lineage>
</organism>
<comment type="caution">
    <text evidence="15">The sequence shown here is derived from an EMBL/GenBank/DDBJ whole genome shotgun (WGS) entry which is preliminary data.</text>
</comment>
<dbReference type="InterPro" id="IPR050113">
    <property type="entry name" value="Ub_conjugating_enzyme"/>
</dbReference>
<evidence type="ECO:0000259" key="14">
    <source>
        <dbReference type="PROSITE" id="PS50127"/>
    </source>
</evidence>
<name>A0A550CMR8_9AGAR</name>
<dbReference type="AlphaFoldDB" id="A0A550CMR8"/>
<dbReference type="EMBL" id="VDMD01000004">
    <property type="protein sequence ID" value="TRM66090.1"/>
    <property type="molecule type" value="Genomic_DNA"/>
</dbReference>
<dbReference type="SMART" id="SM00212">
    <property type="entry name" value="UBCc"/>
    <property type="match status" value="1"/>
</dbReference>
<dbReference type="GO" id="GO:0005524">
    <property type="term" value="F:ATP binding"/>
    <property type="evidence" value="ECO:0007669"/>
    <property type="project" value="UniProtKB-UniRule"/>
</dbReference>
<dbReference type="GO" id="GO:0061654">
    <property type="term" value="F:NEDD8 conjugating enzyme activity"/>
    <property type="evidence" value="ECO:0007669"/>
    <property type="project" value="UniProtKB-EC"/>
</dbReference>
<dbReference type="Pfam" id="PF00179">
    <property type="entry name" value="UQ_con"/>
    <property type="match status" value="1"/>
</dbReference>
<protein>
    <recommendedName>
        <fullName evidence="9">NEDD8-conjugating enzyme UBC12</fullName>
        <ecNumber evidence="7">2.3.2.34</ecNumber>
    </recommendedName>
    <alternativeName>
        <fullName evidence="8">NEDD8-conjugating enzyme Ubc12</fullName>
    </alternativeName>
    <alternativeName>
        <fullName evidence="10">RUB1-conjugating enzyme</fullName>
    </alternativeName>
    <alternativeName>
        <fullName evidence="11">Ubiquitin carrier protein 12</fullName>
    </alternativeName>
</protein>
<evidence type="ECO:0000256" key="1">
    <source>
        <dbReference type="ARBA" id="ARBA00005032"/>
    </source>
</evidence>
<accession>A0A550CMR8</accession>
<evidence type="ECO:0000313" key="16">
    <source>
        <dbReference type="Proteomes" id="UP000320762"/>
    </source>
</evidence>
<sequence>MIKIWSMKKNEDAAAKKKPKTSAAQIRVQKDLTELDLPSTMKTNFPDPNDLLNFTLTITPDEGMYKGGAFQFSFAINTNYPHDPPKVKCLQKIYHPNVDLEGNVCLNILREDWKPVLNLNSVMVGLQYLFLEPNPDDPLNKEAAQEMVKNRDTFVANVKTSMRGGSVKGIQYANVISQ</sequence>
<dbReference type="InterPro" id="IPR016135">
    <property type="entry name" value="UBQ-conjugating_enzyme/RWD"/>
</dbReference>
<dbReference type="FunFam" id="3.10.110.10:FF:000005">
    <property type="entry name" value="NEDD8-conjugating enzyme Ubc12"/>
    <property type="match status" value="1"/>
</dbReference>
<dbReference type="InterPro" id="IPR000608">
    <property type="entry name" value="UBC"/>
</dbReference>
<evidence type="ECO:0000256" key="11">
    <source>
        <dbReference type="ARBA" id="ARBA00044315"/>
    </source>
</evidence>
<keyword evidence="16" id="KW-1185">Reference proteome</keyword>
<comment type="catalytic activity">
    <reaction evidence="6">
        <text>[E1 NEDD8-activating enzyme]-S-[NEDD8 protein]-yl-L-cysteine + [E2 NEDD8-conjugating enzyme]-L-cysteine = [E1 NEDD8-activating enzyme]-L-cysteine + [E2 NEDD8-conjugating enzyme]-S-[NEDD8-protein]-yl-L-cysteine.</text>
        <dbReference type="EC" id="2.3.2.34"/>
    </reaction>
</comment>
<dbReference type="InterPro" id="IPR023313">
    <property type="entry name" value="UBQ-conjugating_AS"/>
</dbReference>
<evidence type="ECO:0000256" key="13">
    <source>
        <dbReference type="RuleBase" id="RU362109"/>
    </source>
</evidence>
<evidence type="ECO:0000256" key="10">
    <source>
        <dbReference type="ARBA" id="ARBA00044279"/>
    </source>
</evidence>
<evidence type="ECO:0000256" key="6">
    <source>
        <dbReference type="ARBA" id="ARBA00043698"/>
    </source>
</evidence>
<evidence type="ECO:0000256" key="12">
    <source>
        <dbReference type="PROSITE-ProRule" id="PRU10133"/>
    </source>
</evidence>
<dbReference type="OrthoDB" id="10249039at2759"/>
<keyword evidence="2" id="KW-0808">Transferase</keyword>
<dbReference type="Gene3D" id="3.10.110.10">
    <property type="entry name" value="Ubiquitin Conjugating Enzyme"/>
    <property type="match status" value="1"/>
</dbReference>
<comment type="pathway">
    <text evidence="1">Protein modification; protein neddylation.</text>
</comment>
<dbReference type="PANTHER" id="PTHR24067">
    <property type="entry name" value="UBIQUITIN-CONJUGATING ENZYME E2"/>
    <property type="match status" value="1"/>
</dbReference>
<evidence type="ECO:0000256" key="8">
    <source>
        <dbReference type="ARBA" id="ARBA00044084"/>
    </source>
</evidence>
<keyword evidence="5 13" id="KW-0067">ATP-binding</keyword>
<evidence type="ECO:0000313" key="15">
    <source>
        <dbReference type="EMBL" id="TRM66090.1"/>
    </source>
</evidence>
<evidence type="ECO:0000256" key="9">
    <source>
        <dbReference type="ARBA" id="ARBA00044092"/>
    </source>
</evidence>
<gene>
    <name evidence="15" type="ORF">BD626DRAFT_196695</name>
</gene>
<evidence type="ECO:0000256" key="3">
    <source>
        <dbReference type="ARBA" id="ARBA00022741"/>
    </source>
</evidence>
<feature type="domain" description="UBC core" evidence="14">
    <location>
        <begin position="23"/>
        <end position="167"/>
    </location>
</feature>
<evidence type="ECO:0000256" key="2">
    <source>
        <dbReference type="ARBA" id="ARBA00022679"/>
    </source>
</evidence>
<keyword evidence="3 13" id="KW-0547">Nucleotide-binding</keyword>
<reference evidence="15 16" key="1">
    <citation type="journal article" date="2019" name="New Phytol.">
        <title>Comparative genomics reveals unique wood-decay strategies and fruiting body development in the Schizophyllaceae.</title>
        <authorList>
            <person name="Almasi E."/>
            <person name="Sahu N."/>
            <person name="Krizsan K."/>
            <person name="Balint B."/>
            <person name="Kovacs G.M."/>
            <person name="Kiss B."/>
            <person name="Cseklye J."/>
            <person name="Drula E."/>
            <person name="Henrissat B."/>
            <person name="Nagy I."/>
            <person name="Chovatia M."/>
            <person name="Adam C."/>
            <person name="LaButti K."/>
            <person name="Lipzen A."/>
            <person name="Riley R."/>
            <person name="Grigoriev I.V."/>
            <person name="Nagy L.G."/>
        </authorList>
    </citation>
    <scope>NUCLEOTIDE SEQUENCE [LARGE SCALE GENOMIC DNA]</scope>
    <source>
        <strain evidence="15 16">NL-1724</strain>
    </source>
</reference>
<keyword evidence="4 13" id="KW-0833">Ubl conjugation pathway</keyword>
<evidence type="ECO:0000256" key="4">
    <source>
        <dbReference type="ARBA" id="ARBA00022786"/>
    </source>
</evidence>